<dbReference type="InterPro" id="IPR052709">
    <property type="entry name" value="Transposase-MT_Hybrid"/>
</dbReference>
<gene>
    <name evidence="2" type="ORF">PoB_006077000</name>
</gene>
<dbReference type="GO" id="GO:0003676">
    <property type="term" value="F:nucleic acid binding"/>
    <property type="evidence" value="ECO:0007669"/>
    <property type="project" value="InterPro"/>
</dbReference>
<feature type="compositionally biased region" description="Basic and acidic residues" evidence="1">
    <location>
        <begin position="1"/>
        <end position="16"/>
    </location>
</feature>
<organism evidence="2 3">
    <name type="scientific">Plakobranchus ocellatus</name>
    <dbReference type="NCBI Taxonomy" id="259542"/>
    <lineage>
        <taxon>Eukaryota</taxon>
        <taxon>Metazoa</taxon>
        <taxon>Spiralia</taxon>
        <taxon>Lophotrochozoa</taxon>
        <taxon>Mollusca</taxon>
        <taxon>Gastropoda</taxon>
        <taxon>Heterobranchia</taxon>
        <taxon>Euthyneura</taxon>
        <taxon>Panpulmonata</taxon>
        <taxon>Sacoglossa</taxon>
        <taxon>Placobranchoidea</taxon>
        <taxon>Plakobranchidae</taxon>
        <taxon>Plakobranchus</taxon>
    </lineage>
</organism>
<evidence type="ECO:0000313" key="2">
    <source>
        <dbReference type="EMBL" id="GFO34265.1"/>
    </source>
</evidence>
<comment type="caution">
    <text evidence="2">The sequence shown here is derived from an EMBL/GenBank/DDBJ whole genome shotgun (WGS) entry which is preliminary data.</text>
</comment>
<dbReference type="AlphaFoldDB" id="A0AAV4CR04"/>
<feature type="region of interest" description="Disordered" evidence="1">
    <location>
        <begin position="1"/>
        <end position="62"/>
    </location>
</feature>
<dbReference type="Gene3D" id="3.30.420.10">
    <property type="entry name" value="Ribonuclease H-like superfamily/Ribonuclease H"/>
    <property type="match status" value="1"/>
</dbReference>
<dbReference type="Proteomes" id="UP000735302">
    <property type="component" value="Unassembled WGS sequence"/>
</dbReference>
<protein>
    <submittedName>
        <fullName evidence="2">Histone-lysine N-methyltransferase SETMAR</fullName>
    </submittedName>
</protein>
<sequence length="268" mass="30705">MEKDNAAKRLKSREDSDGLGMPRESHVGTLPAKHWPEAHSERRDGRTSLQDEPRSGRPNTARVDERIKLDRRVKLKKISLKLDIPKTNVYEIVHDKLGYRKVSARWVPKMLSDEHKRQRVEISPILLHRCQKEGDETVDVGPGGDYRARNKLLEHLITGDETWLHRGTPETKRDSMTWKHPSSPVTKKFKVQQSATKVMATVFWDSRGMILLDILPKGESVNADRYCETLDQLRHAVRRKSPELLRSGVVLQHDDATPPHGETQKGMA</sequence>
<dbReference type="InterPro" id="IPR001888">
    <property type="entry name" value="Transposase_1"/>
</dbReference>
<keyword evidence="3" id="KW-1185">Reference proteome</keyword>
<dbReference type="Pfam" id="PF01359">
    <property type="entry name" value="Transposase_1"/>
    <property type="match status" value="1"/>
</dbReference>
<accession>A0AAV4CR04</accession>
<proteinExistence type="predicted"/>
<feature type="compositionally biased region" description="Basic and acidic residues" evidence="1">
    <location>
        <begin position="34"/>
        <end position="55"/>
    </location>
</feature>
<dbReference type="EMBL" id="BLXT01006878">
    <property type="protein sequence ID" value="GFO34265.1"/>
    <property type="molecule type" value="Genomic_DNA"/>
</dbReference>
<name>A0AAV4CR04_9GAST</name>
<evidence type="ECO:0000313" key="3">
    <source>
        <dbReference type="Proteomes" id="UP000735302"/>
    </source>
</evidence>
<dbReference type="InterPro" id="IPR036397">
    <property type="entry name" value="RNaseH_sf"/>
</dbReference>
<dbReference type="PANTHER" id="PTHR46060:SF1">
    <property type="entry name" value="MARINER MOS1 TRANSPOSASE-LIKE PROTEIN"/>
    <property type="match status" value="1"/>
</dbReference>
<evidence type="ECO:0000256" key="1">
    <source>
        <dbReference type="SAM" id="MobiDB-lite"/>
    </source>
</evidence>
<dbReference type="PANTHER" id="PTHR46060">
    <property type="entry name" value="MARINER MOS1 TRANSPOSASE-LIKE PROTEIN"/>
    <property type="match status" value="1"/>
</dbReference>
<reference evidence="2 3" key="1">
    <citation type="journal article" date="2021" name="Elife">
        <title>Chloroplast acquisition without the gene transfer in kleptoplastic sea slugs, Plakobranchus ocellatus.</title>
        <authorList>
            <person name="Maeda T."/>
            <person name="Takahashi S."/>
            <person name="Yoshida T."/>
            <person name="Shimamura S."/>
            <person name="Takaki Y."/>
            <person name="Nagai Y."/>
            <person name="Toyoda A."/>
            <person name="Suzuki Y."/>
            <person name="Arimoto A."/>
            <person name="Ishii H."/>
            <person name="Satoh N."/>
            <person name="Nishiyama T."/>
            <person name="Hasebe M."/>
            <person name="Maruyama T."/>
            <person name="Minagawa J."/>
            <person name="Obokata J."/>
            <person name="Shigenobu S."/>
        </authorList>
    </citation>
    <scope>NUCLEOTIDE SEQUENCE [LARGE SCALE GENOMIC DNA]</scope>
</reference>